<protein>
    <submittedName>
        <fullName evidence="1">Uncharacterized protein</fullName>
    </submittedName>
</protein>
<dbReference type="Proteomes" id="UP000014463">
    <property type="component" value="Unassembled WGS sequence"/>
</dbReference>
<evidence type="ECO:0000313" key="1">
    <source>
        <dbReference type="EMBL" id="EPC02384.1"/>
    </source>
</evidence>
<proteinExistence type="predicted"/>
<keyword evidence="2" id="KW-1185">Reference proteome</keyword>
<dbReference type="PATRIC" id="fig|1121939.11.peg.2282"/>
<comment type="caution">
    <text evidence="1">The sequence shown here is derived from an EMBL/GenBank/DDBJ whole genome shotgun (WGS) entry which is preliminary data.</text>
</comment>
<dbReference type="AlphaFoldDB" id="S2L3U3"/>
<name>S2L3U3_LITA3</name>
<dbReference type="EMBL" id="ASTJ01000025">
    <property type="protein sequence ID" value="EPC02384.1"/>
    <property type="molecule type" value="Genomic_DNA"/>
</dbReference>
<gene>
    <name evidence="1" type="ORF">L861_15215</name>
</gene>
<reference evidence="1 2" key="1">
    <citation type="journal article" date="2013" name="Genome Announc.">
        <title>Draft genome sequence of the moderately halophilic gammaproteobacterium Halomonas anticariensis FP35.</title>
        <authorList>
            <person name="Tahrioui A."/>
            <person name="Quesada E."/>
            <person name="Llamas I."/>
        </authorList>
    </citation>
    <scope>NUCLEOTIDE SEQUENCE [LARGE SCALE GENOMIC DNA]</scope>
    <source>
        <strain evidence="2">DSM 16096 / CECT 5854 / LMG 22089 / FP35</strain>
    </source>
</reference>
<accession>S2L3U3</accession>
<sequence length="34" mass="3771">MERCRVFSLAESLGGMENLIADLDQAWQTDSKVG</sequence>
<organism evidence="1 2">
    <name type="scientific">Litchfieldella anticariensis (strain DSM 16096 / CECT 5854 / CIP 108499 / LMG 22089 / FP35)</name>
    <name type="common">Halomonas anticariensis</name>
    <dbReference type="NCBI Taxonomy" id="1121939"/>
    <lineage>
        <taxon>Bacteria</taxon>
        <taxon>Pseudomonadati</taxon>
        <taxon>Pseudomonadota</taxon>
        <taxon>Gammaproteobacteria</taxon>
        <taxon>Oceanospirillales</taxon>
        <taxon>Halomonadaceae</taxon>
        <taxon>Litchfieldella</taxon>
    </lineage>
</organism>
<evidence type="ECO:0000313" key="2">
    <source>
        <dbReference type="Proteomes" id="UP000014463"/>
    </source>
</evidence>